<accession>A0A915MI28</accession>
<keyword evidence="1" id="KW-0175">Coiled coil</keyword>
<dbReference type="WBParaSite" id="scaffold4188_cov191.g7781">
    <property type="protein sequence ID" value="scaffold4188_cov191.g7781"/>
    <property type="gene ID" value="scaffold4188_cov191.g7781"/>
</dbReference>
<protein>
    <submittedName>
        <fullName evidence="3">Uncharacterized protein</fullName>
    </submittedName>
</protein>
<evidence type="ECO:0000313" key="3">
    <source>
        <dbReference type="WBParaSite" id="scaffold4188_cov191.g7781"/>
    </source>
</evidence>
<reference evidence="3" key="1">
    <citation type="submission" date="2022-11" db="UniProtKB">
        <authorList>
            <consortium name="WormBaseParasite"/>
        </authorList>
    </citation>
    <scope>IDENTIFICATION</scope>
</reference>
<keyword evidence="2" id="KW-1185">Reference proteome</keyword>
<proteinExistence type="predicted"/>
<evidence type="ECO:0000313" key="2">
    <source>
        <dbReference type="Proteomes" id="UP000887561"/>
    </source>
</evidence>
<dbReference type="AlphaFoldDB" id="A0A915MI28"/>
<dbReference type="Proteomes" id="UP000887561">
    <property type="component" value="Unplaced"/>
</dbReference>
<sequence length="216" mass="24539">MSDFVTMTDLKSALVEIKLLRSEVQLLREEKQEDKRSIQILRMAMVNNAIRVETLEKWSEGVQLDLFSSMRNFERNNVLAPHRCGAYPIADRVANDLLLTVGLQENLNDEEWDLNSNVQSSSSCEYTYIDLPAVMNGNNFSTKLHKKKLGGEICIAKKCKDPADFAGFCGHDVFCLKHAKERVSIAWKKIQCPTCPLCGQNTQTFKNAKKQDCLDF</sequence>
<name>A0A915MI28_MELJA</name>
<feature type="coiled-coil region" evidence="1">
    <location>
        <begin position="10"/>
        <end position="37"/>
    </location>
</feature>
<organism evidence="2 3">
    <name type="scientific">Meloidogyne javanica</name>
    <name type="common">Root-knot nematode worm</name>
    <dbReference type="NCBI Taxonomy" id="6303"/>
    <lineage>
        <taxon>Eukaryota</taxon>
        <taxon>Metazoa</taxon>
        <taxon>Ecdysozoa</taxon>
        <taxon>Nematoda</taxon>
        <taxon>Chromadorea</taxon>
        <taxon>Rhabditida</taxon>
        <taxon>Tylenchina</taxon>
        <taxon>Tylenchomorpha</taxon>
        <taxon>Tylenchoidea</taxon>
        <taxon>Meloidogynidae</taxon>
        <taxon>Meloidogyninae</taxon>
        <taxon>Meloidogyne</taxon>
        <taxon>Meloidogyne incognita group</taxon>
    </lineage>
</organism>
<evidence type="ECO:0000256" key="1">
    <source>
        <dbReference type="SAM" id="Coils"/>
    </source>
</evidence>